<dbReference type="InterPro" id="IPR013655">
    <property type="entry name" value="PAS_fold_3"/>
</dbReference>
<dbReference type="SUPFAM" id="SSF55785">
    <property type="entry name" value="PYP-like sensor domain (PAS domain)"/>
    <property type="match status" value="1"/>
</dbReference>
<organism evidence="2 3">
    <name type="scientific">Methylobacterium tardum</name>
    <dbReference type="NCBI Taxonomy" id="374432"/>
    <lineage>
        <taxon>Bacteria</taxon>
        <taxon>Pseudomonadati</taxon>
        <taxon>Pseudomonadota</taxon>
        <taxon>Alphaproteobacteria</taxon>
        <taxon>Hyphomicrobiales</taxon>
        <taxon>Methylobacteriaceae</taxon>
        <taxon>Methylobacterium</taxon>
    </lineage>
</organism>
<gene>
    <name evidence="2" type="ORF">GCM10007890_49780</name>
</gene>
<dbReference type="Proteomes" id="UP001157440">
    <property type="component" value="Unassembled WGS sequence"/>
</dbReference>
<evidence type="ECO:0000313" key="2">
    <source>
        <dbReference type="EMBL" id="GLS72963.1"/>
    </source>
</evidence>
<reference evidence="3" key="1">
    <citation type="journal article" date="2019" name="Int. J. Syst. Evol. Microbiol.">
        <title>The Global Catalogue of Microorganisms (GCM) 10K type strain sequencing project: providing services to taxonomists for standard genome sequencing and annotation.</title>
        <authorList>
            <consortium name="The Broad Institute Genomics Platform"/>
            <consortium name="The Broad Institute Genome Sequencing Center for Infectious Disease"/>
            <person name="Wu L."/>
            <person name="Ma J."/>
        </authorList>
    </citation>
    <scope>NUCLEOTIDE SEQUENCE [LARGE SCALE GENOMIC DNA]</scope>
    <source>
        <strain evidence="3">NBRC 103632</strain>
    </source>
</reference>
<dbReference type="InterPro" id="IPR000014">
    <property type="entry name" value="PAS"/>
</dbReference>
<dbReference type="InterPro" id="IPR000700">
    <property type="entry name" value="PAS-assoc_C"/>
</dbReference>
<accession>A0AA37TRK1</accession>
<dbReference type="Gene3D" id="3.30.450.20">
    <property type="entry name" value="PAS domain"/>
    <property type="match status" value="1"/>
</dbReference>
<dbReference type="EMBL" id="BSPL01000023">
    <property type="protein sequence ID" value="GLS72963.1"/>
    <property type="molecule type" value="Genomic_DNA"/>
</dbReference>
<dbReference type="AlphaFoldDB" id="A0AA37TRK1"/>
<name>A0AA37TRK1_9HYPH</name>
<dbReference type="PROSITE" id="PS50113">
    <property type="entry name" value="PAC"/>
    <property type="match status" value="1"/>
</dbReference>
<dbReference type="InterPro" id="IPR035965">
    <property type="entry name" value="PAS-like_dom_sf"/>
</dbReference>
<evidence type="ECO:0000259" key="1">
    <source>
        <dbReference type="PROSITE" id="PS50113"/>
    </source>
</evidence>
<dbReference type="Pfam" id="PF08447">
    <property type="entry name" value="PAS_3"/>
    <property type="match status" value="1"/>
</dbReference>
<keyword evidence="3" id="KW-1185">Reference proteome</keyword>
<proteinExistence type="predicted"/>
<protein>
    <recommendedName>
        <fullName evidence="1">PAC domain-containing protein</fullName>
    </recommendedName>
</protein>
<sequence length="206" mass="22672">MPKWKSLDGWISAPAIQGVTDALDVIGNWSWDAASDRARSDRFAARLFDVDPEEAEAGLPLSAYAAWVHAADRSRLLTTFREAARNGWPYVTEFRVCFSDGVLRWVLARGRFSRNHMGRPVGGCGIVVDITDLRTNDGDLAFAQPETVFLTGEPPLERAAAAAMMAYRAIDAVPDPGLKARAEALLFDIGRKLAAQERAVQRKELN</sequence>
<comment type="caution">
    <text evidence="2">The sequence shown here is derived from an EMBL/GenBank/DDBJ whole genome shotgun (WGS) entry which is preliminary data.</text>
</comment>
<dbReference type="CDD" id="cd00130">
    <property type="entry name" value="PAS"/>
    <property type="match status" value="1"/>
</dbReference>
<dbReference type="Gene3D" id="2.10.70.100">
    <property type="match status" value="1"/>
</dbReference>
<evidence type="ECO:0000313" key="3">
    <source>
        <dbReference type="Proteomes" id="UP001157440"/>
    </source>
</evidence>
<feature type="domain" description="PAC" evidence="1">
    <location>
        <begin position="90"/>
        <end position="142"/>
    </location>
</feature>